<reference evidence="2 3" key="1">
    <citation type="submission" date="2021-06" db="EMBL/GenBank/DDBJ databases">
        <authorList>
            <person name="Palmer J.M."/>
        </authorList>
    </citation>
    <scope>NUCLEOTIDE SEQUENCE [LARGE SCALE GENOMIC DNA]</scope>
    <source>
        <strain evidence="2 3">MEX-2019</strain>
        <tissue evidence="2">Muscle</tissue>
    </source>
</reference>
<dbReference type="AlphaFoldDB" id="A0AAV9S7U9"/>
<name>A0AAV9S7U9_9TELE</name>
<evidence type="ECO:0000256" key="1">
    <source>
        <dbReference type="SAM" id="MobiDB-lite"/>
    </source>
</evidence>
<accession>A0AAV9S7U9</accession>
<feature type="compositionally biased region" description="Basic and acidic residues" evidence="1">
    <location>
        <begin position="102"/>
        <end position="115"/>
    </location>
</feature>
<evidence type="ECO:0000313" key="3">
    <source>
        <dbReference type="Proteomes" id="UP001311232"/>
    </source>
</evidence>
<gene>
    <name evidence="2" type="ORF">CRENBAI_006545</name>
</gene>
<dbReference type="Proteomes" id="UP001311232">
    <property type="component" value="Unassembled WGS sequence"/>
</dbReference>
<keyword evidence="3" id="KW-1185">Reference proteome</keyword>
<evidence type="ECO:0000313" key="2">
    <source>
        <dbReference type="EMBL" id="KAK5617406.1"/>
    </source>
</evidence>
<proteinExistence type="predicted"/>
<comment type="caution">
    <text evidence="2">The sequence shown here is derived from an EMBL/GenBank/DDBJ whole genome shotgun (WGS) entry which is preliminary data.</text>
</comment>
<sequence>MKELWAHRARTGPQVAYVVSWLNEAQMKCRCAPGPSDGVSWVSIRATRSSFVSLSEAEGLWLGPIPAGARFSSWSSRLQAPRSHSSEKECPVSDSSSGGAHYPEDELDRRLTDQP</sequence>
<protein>
    <submittedName>
        <fullName evidence="2">Uncharacterized protein</fullName>
    </submittedName>
</protein>
<feature type="region of interest" description="Disordered" evidence="1">
    <location>
        <begin position="76"/>
        <end position="115"/>
    </location>
</feature>
<organism evidence="2 3">
    <name type="scientific">Crenichthys baileyi</name>
    <name type="common">White River springfish</name>
    <dbReference type="NCBI Taxonomy" id="28760"/>
    <lineage>
        <taxon>Eukaryota</taxon>
        <taxon>Metazoa</taxon>
        <taxon>Chordata</taxon>
        <taxon>Craniata</taxon>
        <taxon>Vertebrata</taxon>
        <taxon>Euteleostomi</taxon>
        <taxon>Actinopterygii</taxon>
        <taxon>Neopterygii</taxon>
        <taxon>Teleostei</taxon>
        <taxon>Neoteleostei</taxon>
        <taxon>Acanthomorphata</taxon>
        <taxon>Ovalentaria</taxon>
        <taxon>Atherinomorphae</taxon>
        <taxon>Cyprinodontiformes</taxon>
        <taxon>Goodeidae</taxon>
        <taxon>Crenichthys</taxon>
    </lineage>
</organism>
<dbReference type="EMBL" id="JAHHUM010000726">
    <property type="protein sequence ID" value="KAK5617406.1"/>
    <property type="molecule type" value="Genomic_DNA"/>
</dbReference>